<feature type="coiled-coil region" evidence="4">
    <location>
        <begin position="1094"/>
        <end position="1160"/>
    </location>
</feature>
<evidence type="ECO:0000313" key="7">
    <source>
        <dbReference type="RefSeq" id="XP_014667324.1"/>
    </source>
</evidence>
<dbReference type="PANTHER" id="PTHR32215:SF0">
    <property type="entry name" value="CILIA- AND FLAGELLA-ASSOCIATED PROTEIN 57"/>
    <property type="match status" value="1"/>
</dbReference>
<dbReference type="RefSeq" id="XP_014667324.1">
    <property type="nucleotide sequence ID" value="XM_014811838.1"/>
</dbReference>
<keyword evidence="4" id="KW-0175">Coiled coil</keyword>
<evidence type="ECO:0000256" key="3">
    <source>
        <dbReference type="PROSITE-ProRule" id="PRU00221"/>
    </source>
</evidence>
<dbReference type="InterPro" id="IPR015943">
    <property type="entry name" value="WD40/YVTN_repeat-like_dom_sf"/>
</dbReference>
<dbReference type="SMART" id="SM00320">
    <property type="entry name" value="WD40"/>
    <property type="match status" value="10"/>
</dbReference>
<keyword evidence="1 3" id="KW-0853">WD repeat</keyword>
<dbReference type="Gene3D" id="1.10.287.1490">
    <property type="match status" value="1"/>
</dbReference>
<evidence type="ECO:0000256" key="5">
    <source>
        <dbReference type="SAM" id="MobiDB-lite"/>
    </source>
</evidence>
<evidence type="ECO:0000256" key="4">
    <source>
        <dbReference type="SAM" id="Coils"/>
    </source>
</evidence>
<feature type="repeat" description="WD" evidence="3">
    <location>
        <begin position="493"/>
        <end position="534"/>
    </location>
</feature>
<dbReference type="PROSITE" id="PS50294">
    <property type="entry name" value="WD_REPEATS_REGION"/>
    <property type="match status" value="2"/>
</dbReference>
<feature type="repeat" description="WD" evidence="3">
    <location>
        <begin position="628"/>
        <end position="669"/>
    </location>
</feature>
<evidence type="ECO:0000313" key="6">
    <source>
        <dbReference type="Proteomes" id="UP000695022"/>
    </source>
</evidence>
<evidence type="ECO:0000256" key="2">
    <source>
        <dbReference type="ARBA" id="ARBA00022737"/>
    </source>
</evidence>
<reference evidence="7" key="1">
    <citation type="submission" date="2025-08" db="UniProtKB">
        <authorList>
            <consortium name="RefSeq"/>
        </authorList>
    </citation>
    <scope>IDENTIFICATION</scope>
</reference>
<dbReference type="CDD" id="cd00200">
    <property type="entry name" value="WD40"/>
    <property type="match status" value="1"/>
</dbReference>
<dbReference type="InterPro" id="IPR019775">
    <property type="entry name" value="WD40_repeat_CS"/>
</dbReference>
<organism evidence="6 7">
    <name type="scientific">Priapulus caudatus</name>
    <name type="common">Priapulid worm</name>
    <dbReference type="NCBI Taxonomy" id="37621"/>
    <lineage>
        <taxon>Eukaryota</taxon>
        <taxon>Metazoa</taxon>
        <taxon>Ecdysozoa</taxon>
        <taxon>Scalidophora</taxon>
        <taxon>Priapulida</taxon>
        <taxon>Priapulimorpha</taxon>
        <taxon>Priapulimorphida</taxon>
        <taxon>Priapulidae</taxon>
        <taxon>Priapulus</taxon>
    </lineage>
</organism>
<dbReference type="InterPro" id="IPR052993">
    <property type="entry name" value="CFA-57"/>
</dbReference>
<gene>
    <name evidence="7" type="primary">LOC106808920</name>
</gene>
<dbReference type="Gene3D" id="2.130.10.10">
    <property type="entry name" value="YVTN repeat-like/Quinoprotein amine dehydrogenase"/>
    <property type="match status" value="2"/>
</dbReference>
<dbReference type="SUPFAM" id="SSF50978">
    <property type="entry name" value="WD40 repeat-like"/>
    <property type="match status" value="2"/>
</dbReference>
<sequence>MAIPNAAAKYIFGVKSSVVNNIAFHDEQTLVYPAGSYVVLFNVDQKQQKFILGSEKGQGITAQVVSPNRRLLAIAEKGERPTITIYDLITLRKRKILNCLDVQGQECVSLAFSHDSKFLIAQCNHPDWTLVLWQWEKARVLGSIKTSKSDSMSPVHQVAFSPFDNTHIVVVGEGIFKLYKFTEGNIKQCHQAKASELQNFTALHWSPEDRIIVGTDNGRVMLFEEGEHKADYYIYKPGTNTKKDNDKHEHITSESHQGSIPANMYKVTSIATYSKGTRIACACGQGTVHLFERGTETKTFFKKTKEIKVPERSLVAEGTEDAELILTLAISPSEETLVASTDRNQIFSMTLSSADLGTHKEAVRFETASQLFHSNIISGLDVCIRKPWFATCSMDKSIRIWNFETCSLELYKEFQEEVYSVAFHPSGLYILAGFSDKVRLMNLLIDDIRTFKEFMIRGCRECRFSNGGHLFVAVHGNVIQVYSTVTFENVANLKGHNGKVKVVIWTLDDSRIISCGWDGAVYSWDVSTGKRLGECVIKSCSYNSVCVAPDGFTTFAVGSDQSIKEIALKSATESQVTHDVDSRGTTLTAVATAHSGRMLFSGSAQGTLQCMKSTTQGNLAVPGEWQEHQAHSSQITRMAVTYDDQFLVTVSDDACIILWKVSEREGRALMKRDKDIIYSEEILITKSDLEEKNSLMSELKTRVEELKMENEYQLRLKDMNYNEKYKDMTDKFVLEMEEIKNKSKALELAKERQEARHGEQLQTIQESHATELEQLEAANNKKLMMEYEKYEELQARMHKLQEEFEVQLREAGVSKERACEELTEYYEAKLLDKSQQLEQVHEESRQKNKEYEETKRQIEEDADSEILDLKNKYERKLREEKEANLRLKGETGIMRKKFTSLQKEIDDHKAEITKLQTEQGKLLGVIRSLEKDIVGLHRQIQERDETIQDKEKRIYDLKKKNQELEKFKFVLDYKIKELKKQIEPRENEVKEMKEQIQAMEGELERFHKLNTQLDLNVTELRQKLRAVDRELSSERQTVQDLGAMMKRFRTDLHNCVGYIQEPKKLKECLKILYQKHVQQDKPETLSAGVETDMYQEHKRQREHLEHSIASLREKLAKDSQIHKQNNVRSMQENVALIKEINELRQEVKTARNRVHDLECMNAVQQKTAGRSQVLLLKDSATSLHSDTEEKDKVIEIQRTEIRRLHTQIRDLEASSRPPSGVKLQPLTVL</sequence>
<dbReference type="InterPro" id="IPR036322">
    <property type="entry name" value="WD40_repeat_dom_sf"/>
</dbReference>
<feature type="coiled-coil region" evidence="4">
    <location>
        <begin position="736"/>
        <end position="810"/>
    </location>
</feature>
<accession>A0ABM1E553</accession>
<protein>
    <submittedName>
        <fullName evidence="7">Cilia- and flagella-associated protein 57-like isoform X1</fullName>
    </submittedName>
</protein>
<dbReference type="Pfam" id="PF00400">
    <property type="entry name" value="WD40"/>
    <property type="match status" value="4"/>
</dbReference>
<dbReference type="PANTHER" id="PTHR32215">
    <property type="entry name" value="CILIA- AND FLAGELLA-ASSOCIATED PROTEIN 57"/>
    <property type="match status" value="1"/>
</dbReference>
<dbReference type="InterPro" id="IPR001680">
    <property type="entry name" value="WD40_rpt"/>
</dbReference>
<feature type="compositionally biased region" description="Basic and acidic residues" evidence="5">
    <location>
        <begin position="839"/>
        <end position="859"/>
    </location>
</feature>
<name>A0ABM1E553_PRICU</name>
<keyword evidence="2" id="KW-0677">Repeat</keyword>
<keyword evidence="6" id="KW-1185">Reference proteome</keyword>
<dbReference type="SUPFAM" id="SSF57997">
    <property type="entry name" value="Tropomyosin"/>
    <property type="match status" value="1"/>
</dbReference>
<evidence type="ECO:0000256" key="1">
    <source>
        <dbReference type="ARBA" id="ARBA00022574"/>
    </source>
</evidence>
<proteinExistence type="predicted"/>
<feature type="coiled-coil region" evidence="4">
    <location>
        <begin position="947"/>
        <end position="1037"/>
    </location>
</feature>
<dbReference type="GeneID" id="106808920"/>
<dbReference type="PROSITE" id="PS50082">
    <property type="entry name" value="WD_REPEATS_2"/>
    <property type="match status" value="2"/>
</dbReference>
<feature type="region of interest" description="Disordered" evidence="5">
    <location>
        <begin position="837"/>
        <end position="859"/>
    </location>
</feature>
<dbReference type="PROSITE" id="PS00678">
    <property type="entry name" value="WD_REPEATS_1"/>
    <property type="match status" value="1"/>
</dbReference>
<dbReference type="Proteomes" id="UP000695022">
    <property type="component" value="Unplaced"/>
</dbReference>
<feature type="region of interest" description="Disordered" evidence="5">
    <location>
        <begin position="1210"/>
        <end position="1229"/>
    </location>
</feature>